<comment type="caution">
    <text evidence="1">The sequence shown here is derived from an EMBL/GenBank/DDBJ whole genome shotgun (WGS) entry which is preliminary data.</text>
</comment>
<name>A0A2A6JGV7_9HYPH</name>
<accession>A0A2A6JGV7</accession>
<dbReference type="Proteomes" id="UP000220768">
    <property type="component" value="Unassembled WGS sequence"/>
</dbReference>
<reference evidence="1 2" key="1">
    <citation type="submission" date="2017-09" db="EMBL/GenBank/DDBJ databases">
        <title>Comparative genomics of rhizobia isolated from Phaseolus vulgaris in China.</title>
        <authorList>
            <person name="Tong W."/>
        </authorList>
    </citation>
    <scope>NUCLEOTIDE SEQUENCE [LARGE SCALE GENOMIC DNA]</scope>
    <source>
        <strain evidence="1 2">C5</strain>
    </source>
</reference>
<dbReference type="SUPFAM" id="SSF158668">
    <property type="entry name" value="MtlR-like"/>
    <property type="match status" value="1"/>
</dbReference>
<dbReference type="PANTHER" id="PTHR37941">
    <property type="entry name" value="FUMARASE E-RELATED"/>
    <property type="match status" value="1"/>
</dbReference>
<proteinExistence type="predicted"/>
<dbReference type="PANTHER" id="PTHR37941:SF1">
    <property type="entry name" value="FUMARASE E-RELATED"/>
    <property type="match status" value="1"/>
</dbReference>
<protein>
    <submittedName>
        <fullName evidence="1">Uncharacterized protein</fullName>
    </submittedName>
</protein>
<organism evidence="1 2">
    <name type="scientific">Rhizobium chutanense</name>
    <dbReference type="NCBI Taxonomy" id="2035448"/>
    <lineage>
        <taxon>Bacteria</taxon>
        <taxon>Pseudomonadati</taxon>
        <taxon>Pseudomonadota</taxon>
        <taxon>Alphaproteobacteria</taxon>
        <taxon>Hyphomicrobiales</taxon>
        <taxon>Rhizobiaceae</taxon>
        <taxon>Rhizobium/Agrobacterium group</taxon>
        <taxon>Rhizobium</taxon>
    </lineage>
</organism>
<keyword evidence="2" id="KW-1185">Reference proteome</keyword>
<sequence>MPKKNLDVQDFPYQKFSQLLGLLQEQDERGLILSVASFAEESLRRLILAYMRDVKSAKKLIDEFGAPLGTFSSRIATAYALGLINDTRLQILSIFGKFVMNSRIIGQACLLKPPPSRGISPPLATVGVISIVMPNLSLIRCAERCLT</sequence>
<evidence type="ECO:0000313" key="2">
    <source>
        <dbReference type="Proteomes" id="UP000220768"/>
    </source>
</evidence>
<dbReference type="AlphaFoldDB" id="A0A2A6JGV7"/>
<dbReference type="Gene3D" id="1.20.120.330">
    <property type="entry name" value="Nucleotidyltransferases domain 2"/>
    <property type="match status" value="1"/>
</dbReference>
<evidence type="ECO:0000313" key="1">
    <source>
        <dbReference type="EMBL" id="PDT05138.1"/>
    </source>
</evidence>
<dbReference type="InterPro" id="IPR038026">
    <property type="entry name" value="MtlR-like_sf"/>
</dbReference>
<gene>
    <name evidence="1" type="ORF">CO666_05780</name>
</gene>
<dbReference type="EMBL" id="NWSV01000003">
    <property type="protein sequence ID" value="PDT05138.1"/>
    <property type="molecule type" value="Genomic_DNA"/>
</dbReference>
<dbReference type="GO" id="GO:0045892">
    <property type="term" value="P:negative regulation of DNA-templated transcription"/>
    <property type="evidence" value="ECO:0007669"/>
    <property type="project" value="TreeGrafter"/>
</dbReference>
<dbReference type="InterPro" id="IPR007761">
    <property type="entry name" value="MtlR-like"/>
</dbReference>